<dbReference type="KEGG" id="msf:IT882_12560"/>
<name>A0A7S8RGY4_9MICO</name>
<dbReference type="RefSeq" id="WP_195692133.1">
    <property type="nucleotide sequence ID" value="NZ_CP064760.1"/>
</dbReference>
<feature type="transmembrane region" description="Helical" evidence="1">
    <location>
        <begin position="66"/>
        <end position="90"/>
    </location>
</feature>
<sequence>MSRSRATRVIRASVAASIATFVALFSHVAAGGAMPQWLGIAVPWVLSLAVCTVLVGRALSLVRLSAAVLVSQLLFHLLFVLGADTGAAGATTATGHVHGLPGLDLSTNTVVVAADLSMWLAHLVAAALTVAVLYRGERLVIRLGVLAREILSWVRRRILTGDITLPAVAGRPGLVSACAAPIRSARVATFVRRRGPPLSFVV</sequence>
<dbReference type="Proteomes" id="UP000594480">
    <property type="component" value="Chromosome"/>
</dbReference>
<keyword evidence="3" id="KW-1185">Reference proteome</keyword>
<feature type="transmembrane region" description="Helical" evidence="1">
    <location>
        <begin position="40"/>
        <end position="59"/>
    </location>
</feature>
<dbReference type="EMBL" id="CP064760">
    <property type="protein sequence ID" value="QPE04042.1"/>
    <property type="molecule type" value="Genomic_DNA"/>
</dbReference>
<evidence type="ECO:0000313" key="2">
    <source>
        <dbReference type="EMBL" id="QPE04042.1"/>
    </source>
</evidence>
<evidence type="ECO:0000256" key="1">
    <source>
        <dbReference type="SAM" id="Phobius"/>
    </source>
</evidence>
<feature type="transmembrane region" description="Helical" evidence="1">
    <location>
        <begin position="110"/>
        <end position="134"/>
    </location>
</feature>
<protein>
    <submittedName>
        <fullName evidence="2">Uncharacterized protein</fullName>
    </submittedName>
</protein>
<gene>
    <name evidence="2" type="ORF">IT882_12560</name>
</gene>
<dbReference type="AlphaFoldDB" id="A0A7S8RGY4"/>
<proteinExistence type="predicted"/>
<keyword evidence="1" id="KW-1133">Transmembrane helix</keyword>
<evidence type="ECO:0000313" key="3">
    <source>
        <dbReference type="Proteomes" id="UP000594480"/>
    </source>
</evidence>
<keyword evidence="1" id="KW-0472">Membrane</keyword>
<organism evidence="2 3">
    <name type="scientific">Microbacterium schleiferi</name>
    <dbReference type="NCBI Taxonomy" id="69362"/>
    <lineage>
        <taxon>Bacteria</taxon>
        <taxon>Bacillati</taxon>
        <taxon>Actinomycetota</taxon>
        <taxon>Actinomycetes</taxon>
        <taxon>Micrococcales</taxon>
        <taxon>Microbacteriaceae</taxon>
        <taxon>Microbacterium</taxon>
    </lineage>
</organism>
<accession>A0A7S8RGY4</accession>
<reference evidence="2 3" key="1">
    <citation type="submission" date="2020-11" db="EMBL/GenBank/DDBJ databases">
        <title>Amino acid is mineralized and recycled by bacteria in oceanic microbiome.</title>
        <authorList>
            <person name="Zheng L.Y."/>
        </authorList>
    </citation>
    <scope>NUCLEOTIDE SEQUENCE [LARGE SCALE GENOMIC DNA]</scope>
    <source>
        <strain evidence="2 3">A32-1</strain>
    </source>
</reference>
<keyword evidence="1" id="KW-0812">Transmembrane</keyword>